<proteinExistence type="predicted"/>
<organism evidence="1 2">
    <name type="scientific">Dentipellis fragilis</name>
    <dbReference type="NCBI Taxonomy" id="205917"/>
    <lineage>
        <taxon>Eukaryota</taxon>
        <taxon>Fungi</taxon>
        <taxon>Dikarya</taxon>
        <taxon>Basidiomycota</taxon>
        <taxon>Agaricomycotina</taxon>
        <taxon>Agaricomycetes</taxon>
        <taxon>Russulales</taxon>
        <taxon>Hericiaceae</taxon>
        <taxon>Dentipellis</taxon>
    </lineage>
</organism>
<dbReference type="EMBL" id="SEOQ01000296">
    <property type="protein sequence ID" value="TFY65913.1"/>
    <property type="molecule type" value="Genomic_DNA"/>
</dbReference>
<dbReference type="OrthoDB" id="3758141at2759"/>
<evidence type="ECO:0000313" key="1">
    <source>
        <dbReference type="EMBL" id="TFY65913.1"/>
    </source>
</evidence>
<name>A0A4Y9YW74_9AGAM</name>
<evidence type="ECO:0000313" key="2">
    <source>
        <dbReference type="Proteomes" id="UP000298327"/>
    </source>
</evidence>
<gene>
    <name evidence="1" type="ORF">EVG20_g5176</name>
</gene>
<sequence>MQETYTMAWLTIFRTLDAVTLERELVPTFRVGGRTYSTIDAFTRLGFCLAVLIPHCTLAYCSHFTRSHARVTYSGSGHIQDRIPRAVMSPESRPLTFLDPRSPCCMMQENELLWFDMSDPLVNIEYTRRRTAAGFTAISVLYIAILEYLSHQGPDAHRAPSPPVILPRGVGNWSIKLPEQFDLTNNWERPWLSKQSMAALLDKITDAGCAWCGYYGRGVATAPYVDPPMLFKLYRKSTEDNDAKIRFGGTGQDRVGPFRIEGVANLDSGTVLATKQYIHADFSWEWKGIITPFGMVGRWGIYGYNGWWWIWPKEWGGSDSATRGSES</sequence>
<comment type="caution">
    <text evidence="1">The sequence shown here is derived from an EMBL/GenBank/DDBJ whole genome shotgun (WGS) entry which is preliminary data.</text>
</comment>
<keyword evidence="2" id="KW-1185">Reference proteome</keyword>
<protein>
    <submittedName>
        <fullName evidence="1">Uncharacterized protein</fullName>
    </submittedName>
</protein>
<dbReference type="AlphaFoldDB" id="A0A4Y9YW74"/>
<dbReference type="Proteomes" id="UP000298327">
    <property type="component" value="Unassembled WGS sequence"/>
</dbReference>
<reference evidence="1 2" key="1">
    <citation type="submission" date="2019-02" db="EMBL/GenBank/DDBJ databases">
        <title>Genome sequencing of the rare red list fungi Dentipellis fragilis.</title>
        <authorList>
            <person name="Buettner E."/>
            <person name="Kellner H."/>
        </authorList>
    </citation>
    <scope>NUCLEOTIDE SEQUENCE [LARGE SCALE GENOMIC DNA]</scope>
    <source>
        <strain evidence="1 2">DSM 105465</strain>
    </source>
</reference>
<accession>A0A4Y9YW74</accession>
<dbReference type="STRING" id="205917.A0A4Y9YW74"/>